<evidence type="ECO:0000256" key="10">
    <source>
        <dbReference type="SAM" id="MobiDB-lite"/>
    </source>
</evidence>
<dbReference type="Proteomes" id="UP000838412">
    <property type="component" value="Chromosome 2"/>
</dbReference>
<dbReference type="SUPFAM" id="SSF57716">
    <property type="entry name" value="Glucocorticoid receptor-like (DNA-binding domain)"/>
    <property type="match status" value="1"/>
</dbReference>
<keyword evidence="6" id="KW-0862">Zinc</keyword>
<keyword evidence="5" id="KW-0863">Zinc-finger</keyword>
<evidence type="ECO:0000256" key="1">
    <source>
        <dbReference type="ARBA" id="ARBA00004123"/>
    </source>
</evidence>
<evidence type="ECO:0000313" key="12">
    <source>
        <dbReference type="EMBL" id="CAH1253939.1"/>
    </source>
</evidence>
<dbReference type="PANTHER" id="PTHR10142:SF0">
    <property type="entry name" value="DNA REPAIR PROTEIN COMPLEMENTING XP-A CELLS"/>
    <property type="match status" value="1"/>
</dbReference>
<dbReference type="InterPro" id="IPR037129">
    <property type="entry name" value="XPA_sf"/>
</dbReference>
<dbReference type="GO" id="GO:0070914">
    <property type="term" value="P:UV-damage excision repair"/>
    <property type="evidence" value="ECO:0007669"/>
    <property type="project" value="TreeGrafter"/>
</dbReference>
<comment type="subcellular location">
    <subcellularLocation>
        <location evidence="1">Nucleus</location>
    </subcellularLocation>
</comment>
<evidence type="ECO:0000256" key="9">
    <source>
        <dbReference type="ARBA" id="ARBA00023242"/>
    </source>
</evidence>
<name>A0A8J9ZJ40_BRALA</name>
<dbReference type="FunFam" id="3.90.530.10:FF:000001">
    <property type="entry name" value="DNA repair protein complementing XP-A cells"/>
    <property type="match status" value="1"/>
</dbReference>
<evidence type="ECO:0000256" key="2">
    <source>
        <dbReference type="ARBA" id="ARBA00005548"/>
    </source>
</evidence>
<feature type="compositionally biased region" description="Basic and acidic residues" evidence="10">
    <location>
        <begin position="211"/>
        <end position="221"/>
    </location>
</feature>
<keyword evidence="13" id="KW-1185">Reference proteome</keyword>
<evidence type="ECO:0000256" key="8">
    <source>
        <dbReference type="ARBA" id="ARBA00023204"/>
    </source>
</evidence>
<keyword evidence="4" id="KW-0227">DNA damage</keyword>
<dbReference type="GO" id="GO:0003684">
    <property type="term" value="F:damaged DNA binding"/>
    <property type="evidence" value="ECO:0007669"/>
    <property type="project" value="InterPro"/>
</dbReference>
<organism evidence="12 13">
    <name type="scientific">Branchiostoma lanceolatum</name>
    <name type="common">Common lancelet</name>
    <name type="synonym">Amphioxus lanceolatum</name>
    <dbReference type="NCBI Taxonomy" id="7740"/>
    <lineage>
        <taxon>Eukaryota</taxon>
        <taxon>Metazoa</taxon>
        <taxon>Chordata</taxon>
        <taxon>Cephalochordata</taxon>
        <taxon>Leptocardii</taxon>
        <taxon>Amphioxiformes</taxon>
        <taxon>Branchiostomatidae</taxon>
        <taxon>Branchiostoma</taxon>
    </lineage>
</organism>
<evidence type="ECO:0000259" key="11">
    <source>
        <dbReference type="Pfam" id="PF05181"/>
    </source>
</evidence>
<dbReference type="GO" id="GO:0000110">
    <property type="term" value="C:nucleotide-excision repair factor 1 complex"/>
    <property type="evidence" value="ECO:0007669"/>
    <property type="project" value="TreeGrafter"/>
</dbReference>
<keyword evidence="3" id="KW-0479">Metal-binding</keyword>
<feature type="region of interest" description="Disordered" evidence="10">
    <location>
        <begin position="238"/>
        <end position="267"/>
    </location>
</feature>
<dbReference type="SUPFAM" id="SSF46955">
    <property type="entry name" value="Putative DNA-binding domain"/>
    <property type="match status" value="1"/>
</dbReference>
<evidence type="ECO:0000256" key="6">
    <source>
        <dbReference type="ARBA" id="ARBA00022833"/>
    </source>
</evidence>
<evidence type="ECO:0000256" key="7">
    <source>
        <dbReference type="ARBA" id="ARBA00023125"/>
    </source>
</evidence>
<dbReference type="InterPro" id="IPR022656">
    <property type="entry name" value="XPA_C"/>
</dbReference>
<feature type="compositionally biased region" description="Low complexity" evidence="10">
    <location>
        <begin position="40"/>
        <end position="52"/>
    </location>
</feature>
<dbReference type="GO" id="GO:0000715">
    <property type="term" value="P:nucleotide-excision repair, DNA damage recognition"/>
    <property type="evidence" value="ECO:0007669"/>
    <property type="project" value="TreeGrafter"/>
</dbReference>
<evidence type="ECO:0000313" key="13">
    <source>
        <dbReference type="Proteomes" id="UP000838412"/>
    </source>
</evidence>
<dbReference type="Gene3D" id="3.90.530.10">
    <property type="entry name" value="XPA C-terminal domain"/>
    <property type="match status" value="1"/>
</dbReference>
<dbReference type="Pfam" id="PF05181">
    <property type="entry name" value="XPA_C"/>
    <property type="match status" value="1"/>
</dbReference>
<dbReference type="GO" id="GO:0006284">
    <property type="term" value="P:base-excision repair"/>
    <property type="evidence" value="ECO:0007669"/>
    <property type="project" value="TreeGrafter"/>
</dbReference>
<keyword evidence="9" id="KW-0539">Nucleus</keyword>
<keyword evidence="7" id="KW-0238">DNA-binding</keyword>
<evidence type="ECO:0000256" key="5">
    <source>
        <dbReference type="ARBA" id="ARBA00022771"/>
    </source>
</evidence>
<feature type="region of interest" description="Disordered" evidence="10">
    <location>
        <begin position="205"/>
        <end position="224"/>
    </location>
</feature>
<dbReference type="AlphaFoldDB" id="A0A8J9ZJ40"/>
<dbReference type="CDD" id="cd21076">
    <property type="entry name" value="DBD_XPA"/>
    <property type="match status" value="1"/>
</dbReference>
<sequence length="284" mass="32594">MAATTEAGSGANVQPAMTPESPPEPLSDAQRAKIERNRQRALLLRQARLSSRPYTDPSDRPRGQGKSSQGKLPGRVIDSGAGFLIEEDEEGEDPTAKIKVVHRPGPILEPDRVACELCNKEISDSFLFNSFDVPVCDGCKDMEEKHKLITKTEAKQEFLLKDCDFDQRDPPLKCIIRKNPHNQRWGDMKLFLFYQVRKRAHEVWGDDEGLEQEKERREENKRIKKQKKFDKDIKELRKAVRSSTWTKDTSSHQHEFGPESYDEDSDMYSKKCATCGFVQSYEKM</sequence>
<feature type="domain" description="XPA C-terminal" evidence="11">
    <location>
        <begin position="145"/>
        <end position="196"/>
    </location>
</feature>
<protein>
    <submittedName>
        <fullName evidence="12">XPA protein</fullName>
    </submittedName>
</protein>
<dbReference type="EMBL" id="OV696687">
    <property type="protein sequence ID" value="CAH1253939.1"/>
    <property type="molecule type" value="Genomic_DNA"/>
</dbReference>
<dbReference type="InterPro" id="IPR022652">
    <property type="entry name" value="Znf_XPA_CS"/>
</dbReference>
<dbReference type="GO" id="GO:0008270">
    <property type="term" value="F:zinc ion binding"/>
    <property type="evidence" value="ECO:0007669"/>
    <property type="project" value="UniProtKB-KW"/>
</dbReference>
<gene>
    <name evidence="12" type="primary">XPA</name>
    <name evidence="12" type="ORF">BLAG_LOCUS13533</name>
</gene>
<dbReference type="Pfam" id="PF01286">
    <property type="entry name" value="XPA_N"/>
    <property type="match status" value="1"/>
</dbReference>
<dbReference type="PANTHER" id="PTHR10142">
    <property type="entry name" value="DNA REPAIR PROTEIN COMPLEMENTING XP-A CELLS"/>
    <property type="match status" value="1"/>
</dbReference>
<dbReference type="OrthoDB" id="68328at2759"/>
<evidence type="ECO:0000256" key="3">
    <source>
        <dbReference type="ARBA" id="ARBA00022723"/>
    </source>
</evidence>
<dbReference type="NCBIfam" id="TIGR00598">
    <property type="entry name" value="rad14"/>
    <property type="match status" value="1"/>
</dbReference>
<comment type="similarity">
    <text evidence="2">Belongs to the XPA family.</text>
</comment>
<evidence type="ECO:0000256" key="4">
    <source>
        <dbReference type="ARBA" id="ARBA00022763"/>
    </source>
</evidence>
<dbReference type="InterPro" id="IPR009061">
    <property type="entry name" value="DNA-bd_dom_put_sf"/>
</dbReference>
<keyword evidence="8" id="KW-0234">DNA repair</keyword>
<accession>A0A8J9ZJ40</accession>
<dbReference type="GO" id="GO:1901255">
    <property type="term" value="P:nucleotide-excision repair involved in interstrand cross-link repair"/>
    <property type="evidence" value="ECO:0007669"/>
    <property type="project" value="TreeGrafter"/>
</dbReference>
<feature type="region of interest" description="Disordered" evidence="10">
    <location>
        <begin position="1"/>
        <end position="76"/>
    </location>
</feature>
<dbReference type="InterPro" id="IPR000465">
    <property type="entry name" value="XPA/RAD14"/>
</dbReference>
<proteinExistence type="inferred from homology"/>
<reference evidence="12" key="1">
    <citation type="submission" date="2022-01" db="EMBL/GenBank/DDBJ databases">
        <authorList>
            <person name="Braso-Vives M."/>
        </authorList>
    </citation>
    <scope>NUCLEOTIDE SEQUENCE</scope>
</reference>